<gene>
    <name evidence="1" type="ORF">QAD02_012510</name>
</gene>
<name>A0ACC2P0S6_9HYME</name>
<evidence type="ECO:0000313" key="2">
    <source>
        <dbReference type="Proteomes" id="UP001239111"/>
    </source>
</evidence>
<organism evidence="1 2">
    <name type="scientific">Eretmocerus hayati</name>
    <dbReference type="NCBI Taxonomy" id="131215"/>
    <lineage>
        <taxon>Eukaryota</taxon>
        <taxon>Metazoa</taxon>
        <taxon>Ecdysozoa</taxon>
        <taxon>Arthropoda</taxon>
        <taxon>Hexapoda</taxon>
        <taxon>Insecta</taxon>
        <taxon>Pterygota</taxon>
        <taxon>Neoptera</taxon>
        <taxon>Endopterygota</taxon>
        <taxon>Hymenoptera</taxon>
        <taxon>Apocrita</taxon>
        <taxon>Proctotrupomorpha</taxon>
        <taxon>Chalcidoidea</taxon>
        <taxon>Aphelinidae</taxon>
        <taxon>Aphelininae</taxon>
        <taxon>Eretmocerus</taxon>
    </lineage>
</organism>
<accession>A0ACC2P0S6</accession>
<proteinExistence type="predicted"/>
<dbReference type="EMBL" id="CM056742">
    <property type="protein sequence ID" value="KAJ8676723.1"/>
    <property type="molecule type" value="Genomic_DNA"/>
</dbReference>
<reference evidence="1" key="1">
    <citation type="submission" date="2023-04" db="EMBL/GenBank/DDBJ databases">
        <title>A chromosome-level genome assembly of the parasitoid wasp Eretmocerus hayati.</title>
        <authorList>
            <person name="Zhong Y."/>
            <person name="Liu S."/>
            <person name="Liu Y."/>
        </authorList>
    </citation>
    <scope>NUCLEOTIDE SEQUENCE</scope>
    <source>
        <strain evidence="1">ZJU_SS_LIU_2023</strain>
    </source>
</reference>
<keyword evidence="2" id="KW-1185">Reference proteome</keyword>
<dbReference type="Proteomes" id="UP001239111">
    <property type="component" value="Chromosome 2"/>
</dbReference>
<protein>
    <submittedName>
        <fullName evidence="1">Uncharacterized protein</fullName>
    </submittedName>
</protein>
<evidence type="ECO:0000313" key="1">
    <source>
        <dbReference type="EMBL" id="KAJ8676723.1"/>
    </source>
</evidence>
<sequence length="170" mass="19865">MLSPRAITMQKWYSNGFKSIKALTDVDVLMKQVQRALGKLGSREEEKHLMFSDLANKLKVGVKMLVNRYKVDDLNTLAQCFSVHYGVQERDYDLLTGGNNQARRKMNETVEAYIKRYLEIDEKIQLSIDNMSPEEQDMFRIREQRIAIENFVRGVRSDMQTDVKLEKPKN</sequence>
<comment type="caution">
    <text evidence="1">The sequence shown here is derived from an EMBL/GenBank/DDBJ whole genome shotgun (WGS) entry which is preliminary data.</text>
</comment>